<reference evidence="2" key="1">
    <citation type="journal article" date="2013" name="Science">
        <title>The Amborella genome and the evolution of flowering plants.</title>
        <authorList>
            <consortium name="Amborella Genome Project"/>
        </authorList>
    </citation>
    <scope>NUCLEOTIDE SEQUENCE [LARGE SCALE GENOMIC DNA]</scope>
</reference>
<keyword evidence="2" id="KW-1185">Reference proteome</keyword>
<proteinExistence type="predicted"/>
<evidence type="ECO:0000313" key="2">
    <source>
        <dbReference type="Proteomes" id="UP000017836"/>
    </source>
</evidence>
<evidence type="ECO:0008006" key="3">
    <source>
        <dbReference type="Google" id="ProtNLM"/>
    </source>
</evidence>
<gene>
    <name evidence="1" type="ORF">AMTR_s00032p00200480</name>
</gene>
<accession>U5CP47</accession>
<sequence length="392" mass="43982">MIARPFVGRGMKKQHLLPSYHFFLVCQTLFSYFLKTSQLLRYAPTTREKDIPHFNESKPFQEGLPKHIAHFVLAKERPHQVQGFPLIPPWFPEDGAELVTSFIVMSMVGVFNIETSHINNLLEALAMRLNPLTNTFFLPTGEVTLTLEELARILGLRLTIIPLHPLIGNDDHALAGRRFLGVWFPSRVEWVDLEALVGTQAKALPSSGKTGPSVSIPLAASFWQNRKISIVLDTLMGIYRGLYNRVARGSRFMQGGFYFSRARITTVEERGLAYKDDEAKPLPIDSFIRSLMNYHNSNATSRGWRMQSSRSHPLATPIWFWLAPVFARVLSPSGDAAGHKIWWPSMKARLSTVAADLGIVTINTQHNAYWDIPIGYGVSIASVDAQVNNGDA</sequence>
<protein>
    <recommendedName>
        <fullName evidence="3">Aminotransferase-like plant mobile domain-containing protein</fullName>
    </recommendedName>
</protein>
<organism evidence="1 2">
    <name type="scientific">Amborella trichopoda</name>
    <dbReference type="NCBI Taxonomy" id="13333"/>
    <lineage>
        <taxon>Eukaryota</taxon>
        <taxon>Viridiplantae</taxon>
        <taxon>Streptophyta</taxon>
        <taxon>Embryophyta</taxon>
        <taxon>Tracheophyta</taxon>
        <taxon>Spermatophyta</taxon>
        <taxon>Magnoliopsida</taxon>
        <taxon>Amborellales</taxon>
        <taxon>Amborellaceae</taxon>
        <taxon>Amborella</taxon>
    </lineage>
</organism>
<dbReference type="Gramene" id="ERN14941">
    <property type="protein sequence ID" value="ERN14941"/>
    <property type="gene ID" value="AMTR_s00032p00200480"/>
</dbReference>
<dbReference type="HOGENOM" id="CLU_704673_0_0_1"/>
<name>U5CP47_AMBTC</name>
<dbReference type="AlphaFoldDB" id="U5CP47"/>
<dbReference type="EMBL" id="KI392518">
    <property type="protein sequence ID" value="ERN14941.1"/>
    <property type="molecule type" value="Genomic_DNA"/>
</dbReference>
<evidence type="ECO:0000313" key="1">
    <source>
        <dbReference type="EMBL" id="ERN14941.1"/>
    </source>
</evidence>
<dbReference type="Proteomes" id="UP000017836">
    <property type="component" value="Unassembled WGS sequence"/>
</dbReference>